<sequence>MTSAESLAEVTLSVHEEQDAGIFIGNIEQHVFIEVNDGETLTYELLNNSEYVTLDEETGYLYTTKHRIDRENICPIDNLMNECMLELDVIVKPDEYFKMIKVNIIIEDINDNAPYFPEENIVLFIPENSPVFGAPFGTDNTAIDKDFGINANLSYHLENDNGFFSVKKEGSLLLVTVKKQLDRETQDIHEMKLIAMDAGSPPLSGTATLIVHIEDANDNCPTFAPSDSILVKLPENEPPGNVVARVQATDADLGSNAEISYSYSPRVSETSKKLFHLDSSTGIITLLEGINKETPLEHKLTVYANGELCPPATAVVTVVISQIFIGQPVIGISYIASQDNDGIVLKENEPEKTAVAIFEVNNSKNIPYVLYIEGDVPFILKPYDDKYLLMTSKPLDFELEKYYDVFIVANDSTRPGVQHKKFLKVKVTDVNDNPPQFTQDVFEFFIEENNKADASLGKVSATDEDSDENGLVLYHLGPEALQVFCINEETGDLTVRTVLDREKMEMHKIEVFGVDQGNPSLSTSTTVTIHVLDQNDNHPHFITSEFSFFIPENFPLLGEIGIINASDADTGLNGQIIISIVNSSNVFVMDNVRGVLRCSADIDREKEDLYEIWLTAKDSGTPALSSTAKVTIFVLDINDNAPKVLVPKNNLSCLPVPVTAKPGSTLAGIYAVDIDSGMNAVMNYRIIGAENQHTFSLFQIDPSTGNISLQEQIAIDNYGMHCLLIEISDSGLPKPLQSTVWVNLYINKSSGPCELQAEPNLTISGPFIEIQGRCGNQFSEIHCSQLTFIIGLSMMMASTMFCFVGTCMFINARRTNKKNYRTQNCEDSDIPLKLNQNFNTKDWTTIQ</sequence>
<evidence type="ECO:0000256" key="2">
    <source>
        <dbReference type="ARBA" id="ARBA00022692"/>
    </source>
</evidence>
<dbReference type="PANTHER" id="PTHR24028:SF347">
    <property type="entry name" value="PROTOCADHERIN FAT 1-LIKE ISOFORM X1"/>
    <property type="match status" value="1"/>
</dbReference>
<comment type="caution">
    <text evidence="12">The sequence shown here is derived from an EMBL/GenBank/DDBJ whole genome shotgun (WGS) entry which is preliminary data.</text>
</comment>
<gene>
    <name evidence="12" type="primary">Pcdh20_0</name>
    <name evidence="12" type="ORF">GTO92_0014351</name>
</gene>
<evidence type="ECO:0000256" key="9">
    <source>
        <dbReference type="PROSITE-ProRule" id="PRU00043"/>
    </source>
</evidence>
<evidence type="ECO:0000256" key="5">
    <source>
        <dbReference type="ARBA" id="ARBA00022889"/>
    </source>
</evidence>
<feature type="domain" description="Cadherin" evidence="11">
    <location>
        <begin position="117"/>
        <end position="223"/>
    </location>
</feature>
<dbReference type="InterPro" id="IPR002126">
    <property type="entry name" value="Cadherin-like_dom"/>
</dbReference>
<evidence type="ECO:0000256" key="7">
    <source>
        <dbReference type="ARBA" id="ARBA00023136"/>
    </source>
</evidence>
<feature type="domain" description="Cadherin" evidence="11">
    <location>
        <begin position="542"/>
        <end position="644"/>
    </location>
</feature>
<keyword evidence="7 10" id="KW-0472">Membrane</keyword>
<dbReference type="InterPro" id="IPR050174">
    <property type="entry name" value="Protocadherin/Cadherin-CA"/>
</dbReference>
<dbReference type="CDD" id="cd11304">
    <property type="entry name" value="Cadherin_repeat"/>
    <property type="match status" value="6"/>
</dbReference>
<feature type="domain" description="Cadherin" evidence="11">
    <location>
        <begin position="6"/>
        <end position="116"/>
    </location>
</feature>
<dbReference type="PROSITE" id="PS50268">
    <property type="entry name" value="CADHERIN_2"/>
    <property type="match status" value="6"/>
</dbReference>
<evidence type="ECO:0000256" key="1">
    <source>
        <dbReference type="ARBA" id="ARBA00004167"/>
    </source>
</evidence>
<keyword evidence="4 9" id="KW-0106">Calcium</keyword>
<reference evidence="12" key="1">
    <citation type="journal article" date="2021" name="Cell">
        <title>Tracing the genetic footprints of vertebrate landing in non-teleost ray-finned fishes.</title>
        <authorList>
            <person name="Bi X."/>
            <person name="Wang K."/>
            <person name="Yang L."/>
            <person name="Pan H."/>
            <person name="Jiang H."/>
            <person name="Wei Q."/>
            <person name="Fang M."/>
            <person name="Yu H."/>
            <person name="Zhu C."/>
            <person name="Cai Y."/>
            <person name="He Y."/>
            <person name="Gan X."/>
            <person name="Zeng H."/>
            <person name="Yu D."/>
            <person name="Zhu Y."/>
            <person name="Jiang H."/>
            <person name="Qiu Q."/>
            <person name="Yang H."/>
            <person name="Zhang Y.E."/>
            <person name="Wang W."/>
            <person name="Zhu M."/>
            <person name="He S."/>
            <person name="Zhang G."/>
        </authorList>
    </citation>
    <scope>NUCLEOTIDE SEQUENCE</scope>
    <source>
        <strain evidence="12">Bchr_001</strain>
    </source>
</reference>
<dbReference type="SMART" id="SM00112">
    <property type="entry name" value="CA"/>
    <property type="match status" value="7"/>
</dbReference>
<evidence type="ECO:0000256" key="3">
    <source>
        <dbReference type="ARBA" id="ARBA00022737"/>
    </source>
</evidence>
<dbReference type="PRINTS" id="PR00205">
    <property type="entry name" value="CADHERIN"/>
</dbReference>
<dbReference type="EMBL" id="JAAWVN010013153">
    <property type="protein sequence ID" value="MBN3291559.1"/>
    <property type="molecule type" value="Genomic_DNA"/>
</dbReference>
<accession>A0ABS2YZC5</accession>
<evidence type="ECO:0000256" key="6">
    <source>
        <dbReference type="ARBA" id="ARBA00022989"/>
    </source>
</evidence>
<proteinExistence type="predicted"/>
<dbReference type="InterPro" id="IPR013164">
    <property type="entry name" value="Cadherin_N"/>
</dbReference>
<feature type="non-terminal residue" evidence="12">
    <location>
        <position position="847"/>
    </location>
</feature>
<dbReference type="Proteomes" id="UP001166052">
    <property type="component" value="Unassembled WGS sequence"/>
</dbReference>
<organism evidence="12 13">
    <name type="scientific">Polypterus senegalus</name>
    <name type="common">Senegal bichir</name>
    <dbReference type="NCBI Taxonomy" id="55291"/>
    <lineage>
        <taxon>Eukaryota</taxon>
        <taxon>Metazoa</taxon>
        <taxon>Chordata</taxon>
        <taxon>Craniata</taxon>
        <taxon>Vertebrata</taxon>
        <taxon>Euteleostomi</taxon>
        <taxon>Actinopterygii</taxon>
        <taxon>Polypteriformes</taxon>
        <taxon>Polypteridae</taxon>
        <taxon>Polypterus</taxon>
    </lineage>
</organism>
<comment type="subcellular location">
    <subcellularLocation>
        <location evidence="1">Membrane</location>
        <topology evidence="1">Single-pass membrane protein</topology>
    </subcellularLocation>
</comment>
<keyword evidence="8" id="KW-0325">Glycoprotein</keyword>
<evidence type="ECO:0000256" key="8">
    <source>
        <dbReference type="ARBA" id="ARBA00023180"/>
    </source>
</evidence>
<feature type="non-terminal residue" evidence="12">
    <location>
        <position position="1"/>
    </location>
</feature>
<keyword evidence="2 10" id="KW-0812">Transmembrane</keyword>
<dbReference type="PANTHER" id="PTHR24028">
    <property type="entry name" value="CADHERIN-87A"/>
    <property type="match status" value="1"/>
</dbReference>
<keyword evidence="5" id="KW-0130">Cell adhesion</keyword>
<dbReference type="PROSITE" id="PS00232">
    <property type="entry name" value="CADHERIN_1"/>
    <property type="match status" value="2"/>
</dbReference>
<dbReference type="Pfam" id="PF08266">
    <property type="entry name" value="Cadherin_2"/>
    <property type="match status" value="1"/>
</dbReference>
<protein>
    <submittedName>
        <fullName evidence="12">PCD20 protein</fullName>
    </submittedName>
</protein>
<dbReference type="Pfam" id="PF00028">
    <property type="entry name" value="Cadherin"/>
    <property type="match status" value="5"/>
</dbReference>
<keyword evidence="13" id="KW-1185">Reference proteome</keyword>
<keyword evidence="3" id="KW-0677">Repeat</keyword>
<feature type="domain" description="Cadherin" evidence="11">
    <location>
        <begin position="225"/>
        <end position="437"/>
    </location>
</feature>
<evidence type="ECO:0000256" key="10">
    <source>
        <dbReference type="SAM" id="Phobius"/>
    </source>
</evidence>
<dbReference type="SUPFAM" id="SSF49313">
    <property type="entry name" value="Cadherin-like"/>
    <property type="match status" value="6"/>
</dbReference>
<dbReference type="Gene3D" id="2.60.40.60">
    <property type="entry name" value="Cadherins"/>
    <property type="match status" value="7"/>
</dbReference>
<dbReference type="InterPro" id="IPR020894">
    <property type="entry name" value="Cadherin_CS"/>
</dbReference>
<feature type="transmembrane region" description="Helical" evidence="10">
    <location>
        <begin position="786"/>
        <end position="811"/>
    </location>
</feature>
<name>A0ABS2YZC5_POLSE</name>
<keyword evidence="6 10" id="KW-1133">Transmembrane helix</keyword>
<feature type="domain" description="Cadherin" evidence="11">
    <location>
        <begin position="656"/>
        <end position="761"/>
    </location>
</feature>
<dbReference type="InterPro" id="IPR015919">
    <property type="entry name" value="Cadherin-like_sf"/>
</dbReference>
<feature type="domain" description="Cadherin" evidence="11">
    <location>
        <begin position="438"/>
        <end position="541"/>
    </location>
</feature>
<evidence type="ECO:0000313" key="12">
    <source>
        <dbReference type="EMBL" id="MBN3291559.1"/>
    </source>
</evidence>
<evidence type="ECO:0000256" key="4">
    <source>
        <dbReference type="ARBA" id="ARBA00022837"/>
    </source>
</evidence>
<evidence type="ECO:0000259" key="11">
    <source>
        <dbReference type="PROSITE" id="PS50268"/>
    </source>
</evidence>
<evidence type="ECO:0000313" key="13">
    <source>
        <dbReference type="Proteomes" id="UP001166052"/>
    </source>
</evidence>